<keyword evidence="1" id="KW-1015">Disulfide bond</keyword>
<evidence type="ECO:0000313" key="4">
    <source>
        <dbReference type="Proteomes" id="UP000752696"/>
    </source>
</evidence>
<comment type="caution">
    <text evidence="3">The sequence shown here is derived from an EMBL/GenBank/DDBJ whole genome shotgun (WGS) entry which is preliminary data.</text>
</comment>
<evidence type="ECO:0000259" key="2">
    <source>
        <dbReference type="PROSITE" id="PS50835"/>
    </source>
</evidence>
<dbReference type="InterPro" id="IPR036179">
    <property type="entry name" value="Ig-like_dom_sf"/>
</dbReference>
<sequence>FDTRGRSNLEQGKHWQDISLEKRAFFRYSEQPAKLVLENVRESDAAVYRCRVDFKQSPTRNSKVNLTVIIPPEQLSILDEDGRSHIPYYVLGPYSEGASLNITCVAAGGRPQPRVTWWQENALLDDTYETVGTKRVRNVLRLEKLGREYLGAILTCQASNNNMVTPISSSVTLNMNLRPLWVRMQGENRPFSAGTTYEISCEVVGARPTPKIAWSKGSMILRNARQTMSPDTNVTTSVLTFVPSIEDAGKFLSCHGSVPDIPDSEMEDGWKLDIHLSPCNKTPYNISYTTTRLKLSDEPVVMLELGSNLNLSAIREGIDVYFECNIKSNPWVYKVSWRHN</sequence>
<dbReference type="Pfam" id="PF08205">
    <property type="entry name" value="C2-set_2"/>
    <property type="match status" value="2"/>
</dbReference>
<feature type="domain" description="Ig-like" evidence="2">
    <location>
        <begin position="299"/>
        <end position="340"/>
    </location>
</feature>
<keyword evidence="4" id="KW-1185">Reference proteome</keyword>
<dbReference type="SUPFAM" id="SSF48726">
    <property type="entry name" value="Immunoglobulin"/>
    <property type="match status" value="3"/>
</dbReference>
<organism evidence="3 4">
    <name type="scientific">Heterotrigona itama</name>
    <dbReference type="NCBI Taxonomy" id="395501"/>
    <lineage>
        <taxon>Eukaryota</taxon>
        <taxon>Metazoa</taxon>
        <taxon>Ecdysozoa</taxon>
        <taxon>Arthropoda</taxon>
        <taxon>Hexapoda</taxon>
        <taxon>Insecta</taxon>
        <taxon>Pterygota</taxon>
        <taxon>Neoptera</taxon>
        <taxon>Endopterygota</taxon>
        <taxon>Hymenoptera</taxon>
        <taxon>Apocrita</taxon>
        <taxon>Aculeata</taxon>
        <taxon>Apoidea</taxon>
        <taxon>Anthophila</taxon>
        <taxon>Apidae</taxon>
        <taxon>Heterotrigona</taxon>
    </lineage>
</organism>
<dbReference type="AlphaFoldDB" id="A0A6V7HHW7"/>
<evidence type="ECO:0000256" key="1">
    <source>
        <dbReference type="ARBA" id="ARBA00023157"/>
    </source>
</evidence>
<feature type="domain" description="Ig-like" evidence="2">
    <location>
        <begin position="87"/>
        <end position="172"/>
    </location>
</feature>
<dbReference type="InterPro" id="IPR007110">
    <property type="entry name" value="Ig-like_dom"/>
</dbReference>
<dbReference type="InterPro" id="IPR013162">
    <property type="entry name" value="CD80_C2-set"/>
</dbReference>
<dbReference type="InterPro" id="IPR013783">
    <property type="entry name" value="Ig-like_fold"/>
</dbReference>
<reference evidence="3" key="1">
    <citation type="submission" date="2020-07" db="EMBL/GenBank/DDBJ databases">
        <authorList>
            <person name="Nazaruddin N."/>
        </authorList>
    </citation>
    <scope>NUCLEOTIDE SEQUENCE</scope>
</reference>
<proteinExistence type="predicted"/>
<accession>A0A6V7HHW7</accession>
<dbReference type="PROSITE" id="PS50835">
    <property type="entry name" value="IG_LIKE"/>
    <property type="match status" value="3"/>
</dbReference>
<feature type="domain" description="Ig-like" evidence="2">
    <location>
        <begin position="179"/>
        <end position="254"/>
    </location>
</feature>
<feature type="non-terminal residue" evidence="3">
    <location>
        <position position="340"/>
    </location>
</feature>
<dbReference type="PANTHER" id="PTHR23278">
    <property type="entry name" value="SIDESTEP PROTEIN"/>
    <property type="match status" value="1"/>
</dbReference>
<evidence type="ECO:0000313" key="3">
    <source>
        <dbReference type="EMBL" id="CAD1480461.1"/>
    </source>
</evidence>
<feature type="non-terminal residue" evidence="3">
    <location>
        <position position="1"/>
    </location>
</feature>
<dbReference type="PANTHER" id="PTHR23278:SF30">
    <property type="entry name" value="SIDESTEP VIII, ISOFORM B"/>
    <property type="match status" value="1"/>
</dbReference>
<protein>
    <recommendedName>
        <fullName evidence="2">Ig-like domain-containing protein</fullName>
    </recommendedName>
</protein>
<dbReference type="EMBL" id="CAJDYZ010012015">
    <property type="protein sequence ID" value="CAD1480461.1"/>
    <property type="molecule type" value="Genomic_DNA"/>
</dbReference>
<gene>
    <name evidence="3" type="ORF">MHI_LOCUS938364</name>
</gene>
<dbReference type="Gene3D" id="2.60.40.10">
    <property type="entry name" value="Immunoglobulins"/>
    <property type="match status" value="3"/>
</dbReference>
<dbReference type="OrthoDB" id="8825892at2759"/>
<name>A0A6V7HHW7_9HYME</name>
<dbReference type="Proteomes" id="UP000752696">
    <property type="component" value="Unassembled WGS sequence"/>
</dbReference>